<evidence type="ECO:0000313" key="6">
    <source>
        <dbReference type="WBParaSite" id="MCOS_0000014101-mRNA-1"/>
    </source>
</evidence>
<gene>
    <name evidence="4" type="ORF">MCOS_LOCUS142</name>
</gene>
<evidence type="ECO:0000313" key="4">
    <source>
        <dbReference type="EMBL" id="VDD74139.1"/>
    </source>
</evidence>
<dbReference type="SUPFAM" id="SSF54928">
    <property type="entry name" value="RNA-binding domain, RBD"/>
    <property type="match status" value="1"/>
</dbReference>
<dbReference type="InterPro" id="IPR051183">
    <property type="entry name" value="U1_U11-U12_snRNP_70-35kDa"/>
</dbReference>
<dbReference type="PANTHER" id="PTHR13952:SF6">
    <property type="entry name" value="U11_U12 SMALL NUCLEAR RIBONUCLEOPROTEIN 35 KDA PROTEIN"/>
    <property type="match status" value="1"/>
</dbReference>
<dbReference type="AlphaFoldDB" id="A0A158QS17"/>
<feature type="region of interest" description="Disordered" evidence="3">
    <location>
        <begin position="163"/>
        <end position="185"/>
    </location>
</feature>
<organism evidence="6">
    <name type="scientific">Mesocestoides corti</name>
    <name type="common">Flatworm</name>
    <dbReference type="NCBI Taxonomy" id="53468"/>
    <lineage>
        <taxon>Eukaryota</taxon>
        <taxon>Metazoa</taxon>
        <taxon>Spiralia</taxon>
        <taxon>Lophotrochozoa</taxon>
        <taxon>Platyhelminthes</taxon>
        <taxon>Cestoda</taxon>
        <taxon>Eucestoda</taxon>
        <taxon>Cyclophyllidea</taxon>
        <taxon>Mesocestoididae</taxon>
        <taxon>Mesocestoides</taxon>
    </lineage>
</organism>
<accession>A0A158QS17</accession>
<dbReference type="GO" id="GO:0017069">
    <property type="term" value="F:snRNA binding"/>
    <property type="evidence" value="ECO:0007669"/>
    <property type="project" value="TreeGrafter"/>
</dbReference>
<keyword evidence="5" id="KW-1185">Reference proteome</keyword>
<evidence type="ECO:0000256" key="1">
    <source>
        <dbReference type="ARBA" id="ARBA00004123"/>
    </source>
</evidence>
<dbReference type="OrthoDB" id="6283778at2759"/>
<dbReference type="STRING" id="53468.A0A158QS17"/>
<proteinExistence type="predicted"/>
<sequence length="314" mass="36007">MGSWYPHVSDWGFYDPIKSGSIDGSVGDDIPPHDRAVCRAKVAQYRPTEGAFPELVFNLWKDEDPSSVSDAKLLHAVLKDRASVDRTLCIVANLFLWSASKLLLRCCFLFLCRGAHPMLPTIPLAFPPHQVSLFIGRLHPKVECDELRSALFRLLREVKEERRSRRHRRSKRPRSRSPFADTGSESRDHVASLWPLVRIIKDPITGESRRYAFAWFKSAKDTQRVLMAWRESNAFWKQPSGDRRTRIDLSRIFGDMAGWEQMILEPSFSRSLPGWKPRRLGGGLGGRKESGQLRFGGIARLFRRPFRSFSDQDA</sequence>
<dbReference type="WBParaSite" id="MCOS_0000014101-mRNA-1">
    <property type="protein sequence ID" value="MCOS_0000014101-mRNA-1"/>
    <property type="gene ID" value="MCOS_0000014101"/>
</dbReference>
<protein>
    <submittedName>
        <fullName evidence="6">RRM domain-containing protein</fullName>
    </submittedName>
</protein>
<dbReference type="GO" id="GO:0003729">
    <property type="term" value="F:mRNA binding"/>
    <property type="evidence" value="ECO:0007669"/>
    <property type="project" value="TreeGrafter"/>
</dbReference>
<dbReference type="InterPro" id="IPR012677">
    <property type="entry name" value="Nucleotide-bd_a/b_plait_sf"/>
</dbReference>
<reference evidence="6" key="1">
    <citation type="submission" date="2016-04" db="UniProtKB">
        <authorList>
            <consortium name="WormBaseParasite"/>
        </authorList>
    </citation>
    <scope>IDENTIFICATION</scope>
</reference>
<comment type="subcellular location">
    <subcellularLocation>
        <location evidence="1">Nucleus</location>
    </subcellularLocation>
</comment>
<dbReference type="EMBL" id="UXSR01000011">
    <property type="protein sequence ID" value="VDD74139.1"/>
    <property type="molecule type" value="Genomic_DNA"/>
</dbReference>
<evidence type="ECO:0000256" key="3">
    <source>
        <dbReference type="SAM" id="MobiDB-lite"/>
    </source>
</evidence>
<dbReference type="Proteomes" id="UP000267029">
    <property type="component" value="Unassembled WGS sequence"/>
</dbReference>
<reference evidence="4 5" key="2">
    <citation type="submission" date="2018-10" db="EMBL/GenBank/DDBJ databases">
        <authorList>
            <consortium name="Pathogen Informatics"/>
        </authorList>
    </citation>
    <scope>NUCLEOTIDE SEQUENCE [LARGE SCALE GENOMIC DNA]</scope>
</reference>
<evidence type="ECO:0000256" key="2">
    <source>
        <dbReference type="ARBA" id="ARBA00023242"/>
    </source>
</evidence>
<name>A0A158QS17_MESCO</name>
<dbReference type="Gene3D" id="3.30.70.330">
    <property type="match status" value="1"/>
</dbReference>
<feature type="compositionally biased region" description="Basic residues" evidence="3">
    <location>
        <begin position="164"/>
        <end position="175"/>
    </location>
</feature>
<evidence type="ECO:0000313" key="5">
    <source>
        <dbReference type="Proteomes" id="UP000267029"/>
    </source>
</evidence>
<keyword evidence="2" id="KW-0539">Nucleus</keyword>
<dbReference type="GO" id="GO:0071011">
    <property type="term" value="C:precatalytic spliceosome"/>
    <property type="evidence" value="ECO:0007669"/>
    <property type="project" value="TreeGrafter"/>
</dbReference>
<dbReference type="InterPro" id="IPR035979">
    <property type="entry name" value="RBD_domain_sf"/>
</dbReference>
<dbReference type="PANTHER" id="PTHR13952">
    <property type="entry name" value="U1 SMALL NUCLEAR RIBONUCLEOPROTEIN 70 KD"/>
    <property type="match status" value="1"/>
</dbReference>
<dbReference type="GO" id="GO:0000398">
    <property type="term" value="P:mRNA splicing, via spliceosome"/>
    <property type="evidence" value="ECO:0007669"/>
    <property type="project" value="TreeGrafter"/>
</dbReference>